<protein>
    <recommendedName>
        <fullName evidence="5">Glutathione peroxidase</fullName>
    </recommendedName>
</protein>
<dbReference type="SUPFAM" id="SSF52833">
    <property type="entry name" value="Thioredoxin-like"/>
    <property type="match status" value="1"/>
</dbReference>
<evidence type="ECO:0000256" key="1">
    <source>
        <dbReference type="ARBA" id="ARBA00006926"/>
    </source>
</evidence>
<dbReference type="PROSITE" id="PS51352">
    <property type="entry name" value="THIOREDOXIN_2"/>
    <property type="match status" value="1"/>
</dbReference>
<dbReference type="CDD" id="cd00340">
    <property type="entry name" value="GSH_Peroxidase"/>
    <property type="match status" value="1"/>
</dbReference>
<dbReference type="GO" id="GO:0004601">
    <property type="term" value="F:peroxidase activity"/>
    <property type="evidence" value="ECO:0007669"/>
    <property type="project" value="UniProtKB-KW"/>
</dbReference>
<gene>
    <name evidence="7" type="ORF">CL176_10860</name>
</gene>
<dbReference type="Pfam" id="PF00255">
    <property type="entry name" value="GSHPx"/>
    <property type="match status" value="1"/>
</dbReference>
<keyword evidence="3 5" id="KW-0560">Oxidoreductase</keyword>
<sequence length="156" mass="18145">MSLPNFSLIDSDGRPYRLKEFNTKVLLLVNTASDCGFSKQFAELEELHQRYQTQGFSVLAFPSNEFKQESLDNHALKQTYREKFGVTFPINQLIHVNGEHTDPLFQWLKQELPGSFNSNIKWNFTKFLINRDGTPVKRYSPLVKPHKIAKDIEKLL</sequence>
<evidence type="ECO:0000256" key="2">
    <source>
        <dbReference type="ARBA" id="ARBA00022559"/>
    </source>
</evidence>
<keyword evidence="2 5" id="KW-0575">Peroxidase</keyword>
<evidence type="ECO:0000256" key="4">
    <source>
        <dbReference type="PIRSR" id="PIRSR000303-1"/>
    </source>
</evidence>
<dbReference type="InterPro" id="IPR013766">
    <property type="entry name" value="Thioredoxin_domain"/>
</dbReference>
<dbReference type="AlphaFoldDB" id="A0A347WMZ5"/>
<evidence type="ECO:0000259" key="6">
    <source>
        <dbReference type="PROSITE" id="PS51352"/>
    </source>
</evidence>
<name>A0A347WMZ5_9LACT</name>
<evidence type="ECO:0000256" key="3">
    <source>
        <dbReference type="ARBA" id="ARBA00023002"/>
    </source>
</evidence>
<feature type="domain" description="Thioredoxin" evidence="6">
    <location>
        <begin position="1"/>
        <end position="156"/>
    </location>
</feature>
<evidence type="ECO:0000313" key="7">
    <source>
        <dbReference type="EMBL" id="AXY26452.1"/>
    </source>
</evidence>
<dbReference type="GO" id="GO:0006979">
    <property type="term" value="P:response to oxidative stress"/>
    <property type="evidence" value="ECO:0007669"/>
    <property type="project" value="InterPro"/>
</dbReference>
<organism evidence="7 8">
    <name type="scientific">Suicoccus acidiformans</name>
    <dbReference type="NCBI Taxonomy" id="2036206"/>
    <lineage>
        <taxon>Bacteria</taxon>
        <taxon>Bacillati</taxon>
        <taxon>Bacillota</taxon>
        <taxon>Bacilli</taxon>
        <taxon>Lactobacillales</taxon>
        <taxon>Aerococcaceae</taxon>
        <taxon>Suicoccus</taxon>
    </lineage>
</organism>
<dbReference type="OrthoDB" id="9789406at2"/>
<dbReference type="RefSeq" id="WP_118991309.1">
    <property type="nucleotide sequence ID" value="NZ_CP023434.1"/>
</dbReference>
<dbReference type="PANTHER" id="PTHR11592">
    <property type="entry name" value="GLUTATHIONE PEROXIDASE"/>
    <property type="match status" value="1"/>
</dbReference>
<keyword evidence="8" id="KW-1185">Reference proteome</keyword>
<dbReference type="EMBL" id="CP023434">
    <property type="protein sequence ID" value="AXY26452.1"/>
    <property type="molecule type" value="Genomic_DNA"/>
</dbReference>
<dbReference type="FunFam" id="3.40.30.10:FF:000301">
    <property type="entry name" value="Glutathione peroxidase"/>
    <property type="match status" value="1"/>
</dbReference>
<dbReference type="PRINTS" id="PR01011">
    <property type="entry name" value="GLUTPROXDASE"/>
</dbReference>
<dbReference type="InterPro" id="IPR036249">
    <property type="entry name" value="Thioredoxin-like_sf"/>
</dbReference>
<accession>A0A347WMZ5</accession>
<evidence type="ECO:0000313" key="8">
    <source>
        <dbReference type="Proteomes" id="UP000263232"/>
    </source>
</evidence>
<dbReference type="PANTHER" id="PTHR11592:SF78">
    <property type="entry name" value="GLUTATHIONE PEROXIDASE"/>
    <property type="match status" value="1"/>
</dbReference>
<dbReference type="InterPro" id="IPR000889">
    <property type="entry name" value="Glutathione_peroxidase"/>
</dbReference>
<dbReference type="PROSITE" id="PS51355">
    <property type="entry name" value="GLUTATHIONE_PEROXID_3"/>
    <property type="match status" value="1"/>
</dbReference>
<evidence type="ECO:0000256" key="5">
    <source>
        <dbReference type="RuleBase" id="RU000499"/>
    </source>
</evidence>
<dbReference type="PIRSF" id="PIRSF000303">
    <property type="entry name" value="Glutathion_perox"/>
    <property type="match status" value="1"/>
</dbReference>
<proteinExistence type="inferred from homology"/>
<dbReference type="Proteomes" id="UP000263232">
    <property type="component" value="Chromosome"/>
</dbReference>
<reference evidence="7 8" key="1">
    <citation type="submission" date="2017-09" db="EMBL/GenBank/DDBJ databases">
        <title>Complete genome sequence of Oxytococcus suis strain ZY16052.</title>
        <authorList>
            <person name="Li F."/>
        </authorList>
    </citation>
    <scope>NUCLEOTIDE SEQUENCE [LARGE SCALE GENOMIC DNA]</scope>
    <source>
        <strain evidence="7 8">ZY16052</strain>
    </source>
</reference>
<feature type="active site" evidence="4">
    <location>
        <position position="35"/>
    </location>
</feature>
<comment type="similarity">
    <text evidence="1 5">Belongs to the glutathione peroxidase family.</text>
</comment>
<dbReference type="KEGG" id="abae:CL176_10860"/>
<dbReference type="Gene3D" id="3.40.30.10">
    <property type="entry name" value="Glutaredoxin"/>
    <property type="match status" value="1"/>
</dbReference>